<dbReference type="Pfam" id="PF17963">
    <property type="entry name" value="Big_9"/>
    <property type="match status" value="4"/>
</dbReference>
<dbReference type="NCBIfam" id="NF012211">
    <property type="entry name" value="tand_rpt_95"/>
    <property type="match status" value="3"/>
</dbReference>
<accession>A0A4V2UN43</accession>
<dbReference type="InterPro" id="IPR011050">
    <property type="entry name" value="Pectin_lyase_fold/virulence"/>
</dbReference>
<protein>
    <recommendedName>
        <fullName evidence="3">Tandem-95 repeat protein</fullName>
    </recommendedName>
</protein>
<reference evidence="1 2" key="1">
    <citation type="submission" date="2019-03" db="EMBL/GenBank/DDBJ databases">
        <title>Genomic Encyclopedia of Type Strains, Phase IV (KMG-IV): sequencing the most valuable type-strain genomes for metagenomic binning, comparative biology and taxonomic classification.</title>
        <authorList>
            <person name="Goeker M."/>
        </authorList>
    </citation>
    <scope>NUCLEOTIDE SEQUENCE [LARGE SCALE GENOMIC DNA]</scope>
    <source>
        <strain evidence="1 2">DSM 104836</strain>
    </source>
</reference>
<evidence type="ECO:0008006" key="3">
    <source>
        <dbReference type="Google" id="ProtNLM"/>
    </source>
</evidence>
<comment type="caution">
    <text evidence="1">The sequence shown here is derived from an EMBL/GenBank/DDBJ whole genome shotgun (WGS) entry which is preliminary data.</text>
</comment>
<dbReference type="Gene3D" id="2.60.40.2080">
    <property type="match status" value="2"/>
</dbReference>
<dbReference type="Proteomes" id="UP000295696">
    <property type="component" value="Unassembled WGS sequence"/>
</dbReference>
<evidence type="ECO:0000313" key="1">
    <source>
        <dbReference type="EMBL" id="TCS59821.1"/>
    </source>
</evidence>
<evidence type="ECO:0000313" key="2">
    <source>
        <dbReference type="Proteomes" id="UP000295696"/>
    </source>
</evidence>
<dbReference type="EMBL" id="SLZU01000018">
    <property type="protein sequence ID" value="TCS59821.1"/>
    <property type="molecule type" value="Genomic_DNA"/>
</dbReference>
<name>A0A4V2UN43_9RHOB</name>
<proteinExistence type="predicted"/>
<sequence>MPLSLFNLGNAEVSGARVTTLLPRNYETARDVTIIDAPDEGRLTVNPDNSLALVLTGSDYTGPLSFTVEVVAADGSTSRQTVNLRVTEPSQEGGWGTGADHYMLETDADGELIIETGDNHREVYVSASPDALTIADIAAREGISTSAVNGEWLTAHPEYGSSPGMALAVDVGMELWQELSAEGGPSSHWLRLERGFSYDTLGGRDLMPRGIEGEDELHPVVITSYGNGEQPIITSGQYLAGETFSNIVLHDLHITEDLQILGPDDVSGNVILDTITASGQGHVIIQNANGITARDLNFHDLAWENPVNGRTWEASPDKFTSLYGANIDGMLIENSIFATIGWEEGYDPSGRADPQTPSMFSHNVYMNSGVSDLTFRDNISAQASSYGGQLRSGGFVEGNLFLDNNAGFVVRGGDFYGFGPIGNFSLLSGNVVTSASYKVADAIGAYSRGLVNGGLDTSLVDNIVAHLADPDQPSELDYKEYSNGAVINENQPYYDDTIVYGWFGGLEADRGDADAENRNIDGLNTTRLDDTTAANLAKIVLNDPTAGLEDLVDWLGENDIEADTLNAYFQDAFGVLQDARTSATTLRFIPNEIGDGVRWDNRINWSTEDLPGTVVGDSVDLGGNWVVYGGTNTIRTLGFGDGGQLDISNGRLDVSGRTYAAADGGTINLTAAGQFWLGTGHIGVATLNVSLDGGRFANTGTITDNVDLFVDDGQALLSADGGDFTLGSGERLVVRGADAQVGFDGASNQLGVISFDAGSEVVFMSDETGLGSISEFRSGAYGDAPHVNSHIDLGEVDVVVDLSATNGMANGTYTLMRADEITGNIDSFDVIGLASNRSAVLTVNYTNDVVHLTIDNGAEDISQDTVGTADNPGNEGPRILAASDTASVTEGGTVLIDVLANDVQVVGDVLTLDGVAGAANGTASVEAGQLRYIPDANFNGTEVLTYTVSDGNGGIDTGTLTITVDAVNDLPVTTDDSATLVEGDDVLVDVLANDTDPEGGTLTLTSVGTPANGTAVIEGGQLRYTPDAGFDGTDSVTYTVDDGNGGSDTGTVTFTIEPSGAASSPIGESGSVTIAQTRPDQWHSVTFAEAISNAVVVLGPLSTNDSEMATTRVRNVTDTGFEFQIDEWDYLDGVHGAETLSWLAVSEGTHLLDSGQTVVAGTASVGTGFNAQSFGAALVNPVVFAEATTVNETSAIATRLRNVTADGFEVQIEEEEADGRHVAETVGWIAIETGTGTGIEAVRTPDQLDERVDSFTFATPFAEGPVLLADMQSTNGVDTAVTRLTALDETGVSLFAEEEQSANTELGHVNETVGYLALTGGQLFAAGEVVNTPPEAADDSVSVAEDGSILIDVLSNDMDVNGDVLALDGVTGAINGSASIGNGQVRYNPDANFNGTETLIYTISDGQGGTDTGTLTLTVTPENDAPVAIGDTASVNEGTALTLSPLTNDNDIDSDPLAITEIDGQTVTIGSIVTLASSASVQLTSGGQLTFVQNGAFDSLNSGESTIESFDYRVADGQGGSSTATIDLTINGQGSAMPPIGEAGTVTTAQAGPDQWHSISFETAIANAVVVLGPLTNNDGEATTTRVRNVTDTGFEFQIDEWDYLDGIHGAETVNWLAISEGSHTLANGAAIVAGTATAGTSSYTTVAFGEALTDAVILHEVTSVNDPEAVDSRVRNIDANGFETRIREQESGSSHIAENISWIAIETGAGAGMEAGKSADAVTHKADAFNFVETYADTLVLLGDIQTRDGGDTSVLRLADLSDTGFSAFVAEEQSRNVELNHTNEVIGWFALEDGLIF</sequence>
<dbReference type="SUPFAM" id="SSF51126">
    <property type="entry name" value="Pectin lyase-like"/>
    <property type="match status" value="1"/>
</dbReference>
<dbReference type="Gene3D" id="2.60.40.2810">
    <property type="match status" value="3"/>
</dbReference>
<dbReference type="InterPro" id="IPR037221">
    <property type="entry name" value="H-type_lectin_dom_sf"/>
</dbReference>
<dbReference type="RefSeq" id="WP_165907583.1">
    <property type="nucleotide sequence ID" value="NZ_SLZU01000018.1"/>
</dbReference>
<organism evidence="1 2">
    <name type="scientific">Primorskyibacter sedentarius</name>
    <dbReference type="NCBI Taxonomy" id="745311"/>
    <lineage>
        <taxon>Bacteria</taxon>
        <taxon>Pseudomonadati</taxon>
        <taxon>Pseudomonadota</taxon>
        <taxon>Alphaproteobacteria</taxon>
        <taxon>Rhodobacterales</taxon>
        <taxon>Roseobacteraceae</taxon>
        <taxon>Primorskyibacter</taxon>
    </lineage>
</organism>
<gene>
    <name evidence="1" type="ORF">EDD52_11832</name>
</gene>
<keyword evidence="2" id="KW-1185">Reference proteome</keyword>